<sequence length="179" mass="20458">MFNKDLILKSINNKGWSKYRLCKEANLAQSTLSDIINGKNSNPRMDTIQKIATALNMDVHEFFDESFSLKNGDIEKFDSTIDTNKLANEGKLIDSIQKTYGKQSVELLENFLKLNDLGKKEATKRVSELNCIPMYSNQNELSATLEDMFTTVAAHNDNLTNEEAEEMDRRILTEIKRLK</sequence>
<dbReference type="InterPro" id="IPR010982">
    <property type="entry name" value="Lambda_DNA-bd_dom_sf"/>
</dbReference>
<name>A0A1M6RZE4_9CLOT</name>
<proteinExistence type="predicted"/>
<dbReference type="GO" id="GO:0003677">
    <property type="term" value="F:DNA binding"/>
    <property type="evidence" value="ECO:0007669"/>
    <property type="project" value="InterPro"/>
</dbReference>
<dbReference type="InterPro" id="IPR001387">
    <property type="entry name" value="Cro/C1-type_HTH"/>
</dbReference>
<evidence type="ECO:0000313" key="3">
    <source>
        <dbReference type="Proteomes" id="UP000184310"/>
    </source>
</evidence>
<organism evidence="2 3">
    <name type="scientific">Clostridium cavendishii DSM 21758</name>
    <dbReference type="NCBI Taxonomy" id="1121302"/>
    <lineage>
        <taxon>Bacteria</taxon>
        <taxon>Bacillati</taxon>
        <taxon>Bacillota</taxon>
        <taxon>Clostridia</taxon>
        <taxon>Eubacteriales</taxon>
        <taxon>Clostridiaceae</taxon>
        <taxon>Clostridium</taxon>
    </lineage>
</organism>
<dbReference type="AlphaFoldDB" id="A0A1M6RZE4"/>
<dbReference type="EMBL" id="FQZB01000016">
    <property type="protein sequence ID" value="SHK37932.1"/>
    <property type="molecule type" value="Genomic_DNA"/>
</dbReference>
<dbReference type="PROSITE" id="PS50943">
    <property type="entry name" value="HTH_CROC1"/>
    <property type="match status" value="1"/>
</dbReference>
<protein>
    <submittedName>
        <fullName evidence="2">Helix-turn-helix domain-containing protein</fullName>
    </submittedName>
</protein>
<evidence type="ECO:0000313" key="2">
    <source>
        <dbReference type="EMBL" id="SHK37932.1"/>
    </source>
</evidence>
<accession>A0A1M6RZE4</accession>
<dbReference type="SMART" id="SM00530">
    <property type="entry name" value="HTH_XRE"/>
    <property type="match status" value="1"/>
</dbReference>
<dbReference type="OrthoDB" id="1937466at2"/>
<evidence type="ECO:0000259" key="1">
    <source>
        <dbReference type="PROSITE" id="PS50943"/>
    </source>
</evidence>
<gene>
    <name evidence="2" type="ORF">SAMN02745163_03713</name>
</gene>
<dbReference type="CDD" id="cd00093">
    <property type="entry name" value="HTH_XRE"/>
    <property type="match status" value="1"/>
</dbReference>
<reference evidence="2 3" key="1">
    <citation type="submission" date="2016-11" db="EMBL/GenBank/DDBJ databases">
        <authorList>
            <person name="Jaros S."/>
            <person name="Januszkiewicz K."/>
            <person name="Wedrychowicz H."/>
        </authorList>
    </citation>
    <scope>NUCLEOTIDE SEQUENCE [LARGE SCALE GENOMIC DNA]</scope>
    <source>
        <strain evidence="2 3">DSM 21758</strain>
    </source>
</reference>
<keyword evidence="3" id="KW-1185">Reference proteome</keyword>
<dbReference type="Gene3D" id="1.10.260.40">
    <property type="entry name" value="lambda repressor-like DNA-binding domains"/>
    <property type="match status" value="1"/>
</dbReference>
<dbReference type="Pfam" id="PF13443">
    <property type="entry name" value="HTH_26"/>
    <property type="match status" value="1"/>
</dbReference>
<dbReference type="RefSeq" id="WP_072991533.1">
    <property type="nucleotide sequence ID" value="NZ_FQZB01000016.1"/>
</dbReference>
<dbReference type="STRING" id="1121302.SAMN02745163_03713"/>
<dbReference type="Proteomes" id="UP000184310">
    <property type="component" value="Unassembled WGS sequence"/>
</dbReference>
<feature type="domain" description="HTH cro/C1-type" evidence="1">
    <location>
        <begin position="7"/>
        <end position="62"/>
    </location>
</feature>
<dbReference type="SUPFAM" id="SSF47413">
    <property type="entry name" value="lambda repressor-like DNA-binding domains"/>
    <property type="match status" value="1"/>
</dbReference>